<gene>
    <name evidence="3" type="ORF">ABEG18_24200</name>
</gene>
<proteinExistence type="predicted"/>
<dbReference type="Gene3D" id="3.30.1370.110">
    <property type="match status" value="1"/>
</dbReference>
<dbReference type="PANTHER" id="PTHR35562">
    <property type="entry name" value="DNA ENDONUCLEASE SMRA-RELATED"/>
    <property type="match status" value="1"/>
</dbReference>
<feature type="compositionally biased region" description="Pro residues" evidence="1">
    <location>
        <begin position="32"/>
        <end position="41"/>
    </location>
</feature>
<feature type="compositionally biased region" description="Pro residues" evidence="1">
    <location>
        <begin position="49"/>
        <end position="70"/>
    </location>
</feature>
<dbReference type="InterPro" id="IPR002625">
    <property type="entry name" value="Smr_dom"/>
</dbReference>
<dbReference type="EMBL" id="CP157484">
    <property type="protein sequence ID" value="XBO38759.1"/>
    <property type="molecule type" value="Genomic_DNA"/>
</dbReference>
<feature type="domain" description="Smr" evidence="2">
    <location>
        <begin position="93"/>
        <end position="183"/>
    </location>
</feature>
<dbReference type="SUPFAM" id="SSF160443">
    <property type="entry name" value="SMR domain-like"/>
    <property type="match status" value="1"/>
</dbReference>
<dbReference type="PROSITE" id="PS50828">
    <property type="entry name" value="SMR"/>
    <property type="match status" value="1"/>
</dbReference>
<dbReference type="InterPro" id="IPR036063">
    <property type="entry name" value="Smr_dom_sf"/>
</dbReference>
<organism evidence="3">
    <name type="scientific">Alsobacter sp. KACC 23698</name>
    <dbReference type="NCBI Taxonomy" id="3149229"/>
    <lineage>
        <taxon>Bacteria</taxon>
        <taxon>Pseudomonadati</taxon>
        <taxon>Pseudomonadota</taxon>
        <taxon>Alphaproteobacteria</taxon>
        <taxon>Hyphomicrobiales</taxon>
        <taxon>Alsobacteraceae</taxon>
        <taxon>Alsobacter</taxon>
    </lineage>
</organism>
<dbReference type="SMART" id="SM00463">
    <property type="entry name" value="SMR"/>
    <property type="match status" value="1"/>
</dbReference>
<feature type="region of interest" description="Disordered" evidence="1">
    <location>
        <begin position="19"/>
        <end position="71"/>
    </location>
</feature>
<evidence type="ECO:0000313" key="3">
    <source>
        <dbReference type="EMBL" id="XBO38759.1"/>
    </source>
</evidence>
<evidence type="ECO:0000256" key="1">
    <source>
        <dbReference type="SAM" id="MobiDB-lite"/>
    </source>
</evidence>
<dbReference type="AlphaFoldDB" id="A0AAU7JFA8"/>
<protein>
    <submittedName>
        <fullName evidence="3">Smr/MutS family protein</fullName>
    </submittedName>
</protein>
<name>A0AAU7JFA8_9HYPH</name>
<sequence>MTRRRRTLTGDEVALWAHVTRHVAPMPGQARPEPPPAPAAAPEPQSAAKPPPPAPPAPRKAKPAPAPVAPLAPLERRLRQRLSRGSHPIDASIDLHGMRQAEAHDALRGFLHGAQAQGFLVVLVVTGKGGGAQDRGGLFDERGVLRRTVPHWLRLPDLRTLVVGFEEAAQHHGGAGALYVRIRRRRAPGEA</sequence>
<dbReference type="PANTHER" id="PTHR35562:SF2">
    <property type="entry name" value="DNA ENDONUCLEASE SMRA-RELATED"/>
    <property type="match status" value="1"/>
</dbReference>
<dbReference type="Pfam" id="PF01713">
    <property type="entry name" value="Smr"/>
    <property type="match status" value="1"/>
</dbReference>
<evidence type="ECO:0000259" key="2">
    <source>
        <dbReference type="PROSITE" id="PS50828"/>
    </source>
</evidence>
<dbReference type="RefSeq" id="WP_406855597.1">
    <property type="nucleotide sequence ID" value="NZ_CP157484.1"/>
</dbReference>
<reference evidence="3" key="1">
    <citation type="submission" date="2024-05" db="EMBL/GenBank/DDBJ databases">
        <authorList>
            <person name="Kim S."/>
            <person name="Heo J."/>
            <person name="Choi H."/>
            <person name="Choi Y."/>
            <person name="Kwon S.-W."/>
            <person name="Kim Y."/>
        </authorList>
    </citation>
    <scope>NUCLEOTIDE SEQUENCE</scope>
    <source>
        <strain evidence="3">KACC 23698</strain>
    </source>
</reference>
<accession>A0AAU7JFA8</accession>